<accession>A0A6I9SZD5</accession>
<feature type="transmembrane region" description="Helical" evidence="5">
    <location>
        <begin position="431"/>
        <end position="452"/>
    </location>
</feature>
<proteinExistence type="predicted"/>
<evidence type="ECO:0000256" key="5">
    <source>
        <dbReference type="SAM" id="Phobius"/>
    </source>
</evidence>
<evidence type="ECO:0000256" key="2">
    <source>
        <dbReference type="ARBA" id="ARBA00022692"/>
    </source>
</evidence>
<dbReference type="Proteomes" id="UP000504604">
    <property type="component" value="Linkage group LG1"/>
</dbReference>
<feature type="transmembrane region" description="Helical" evidence="5">
    <location>
        <begin position="254"/>
        <end position="273"/>
    </location>
</feature>
<evidence type="ECO:0000256" key="3">
    <source>
        <dbReference type="ARBA" id="ARBA00022989"/>
    </source>
</evidence>
<dbReference type="KEGG" id="sind:105160518"/>
<name>A0A6I9SZD5_SESIN</name>
<dbReference type="AlphaFoldDB" id="A0A6I9SZD5"/>
<evidence type="ECO:0000313" key="6">
    <source>
        <dbReference type="Proteomes" id="UP000504604"/>
    </source>
</evidence>
<dbReference type="InParanoid" id="A0A6I9SZD5"/>
<reference evidence="7" key="2">
    <citation type="submission" date="2025-08" db="UniProtKB">
        <authorList>
            <consortium name="RefSeq"/>
        </authorList>
    </citation>
    <scope>IDENTIFICATION</scope>
</reference>
<keyword evidence="2 5" id="KW-0812">Transmembrane</keyword>
<feature type="transmembrane region" description="Helical" evidence="5">
    <location>
        <begin position="401"/>
        <end position="419"/>
    </location>
</feature>
<dbReference type="GO" id="GO:0072659">
    <property type="term" value="P:protein localization to plasma membrane"/>
    <property type="evidence" value="ECO:0007669"/>
    <property type="project" value="TreeGrafter"/>
</dbReference>
<feature type="transmembrane region" description="Helical" evidence="5">
    <location>
        <begin position="26"/>
        <end position="46"/>
    </location>
</feature>
<feature type="transmembrane region" description="Helical" evidence="5">
    <location>
        <begin position="293"/>
        <end position="311"/>
    </location>
</feature>
<dbReference type="PANTHER" id="PTHR20661:SF0">
    <property type="entry name" value="PHOSPHATIDYLINOSITOL-GLYCAN BIOSYNTHESIS CLASS W PROTEIN"/>
    <property type="match status" value="1"/>
</dbReference>
<feature type="transmembrane region" description="Helical" evidence="5">
    <location>
        <begin position="362"/>
        <end position="380"/>
    </location>
</feature>
<evidence type="ECO:0000256" key="4">
    <source>
        <dbReference type="ARBA" id="ARBA00023136"/>
    </source>
</evidence>
<organism evidence="6 7">
    <name type="scientific">Sesamum indicum</name>
    <name type="common">Oriental sesame</name>
    <name type="synonym">Sesamum orientale</name>
    <dbReference type="NCBI Taxonomy" id="4182"/>
    <lineage>
        <taxon>Eukaryota</taxon>
        <taxon>Viridiplantae</taxon>
        <taxon>Streptophyta</taxon>
        <taxon>Embryophyta</taxon>
        <taxon>Tracheophyta</taxon>
        <taxon>Spermatophyta</taxon>
        <taxon>Magnoliopsida</taxon>
        <taxon>eudicotyledons</taxon>
        <taxon>Gunneridae</taxon>
        <taxon>Pentapetalae</taxon>
        <taxon>asterids</taxon>
        <taxon>lamiids</taxon>
        <taxon>Lamiales</taxon>
        <taxon>Pedaliaceae</taxon>
        <taxon>Sesamum</taxon>
    </lineage>
</organism>
<comment type="subcellular location">
    <subcellularLocation>
        <location evidence="1">Membrane</location>
        <topology evidence="1">Multi-pass membrane protein</topology>
    </subcellularLocation>
</comment>
<gene>
    <name evidence="7" type="primary">LOC105160518</name>
</gene>
<dbReference type="PIRSF" id="PIRSF017321">
    <property type="entry name" value="GWT1"/>
    <property type="match status" value="1"/>
</dbReference>
<dbReference type="RefSeq" id="XP_011076233.1">
    <property type="nucleotide sequence ID" value="XM_011077931.2"/>
</dbReference>
<dbReference type="GO" id="GO:0005783">
    <property type="term" value="C:endoplasmic reticulum"/>
    <property type="evidence" value="ECO:0007669"/>
    <property type="project" value="TreeGrafter"/>
</dbReference>
<protein>
    <submittedName>
        <fullName evidence="7">Uncharacterized protein At4g17910 isoform X1</fullName>
    </submittedName>
</protein>
<feature type="transmembrane region" description="Helical" evidence="5">
    <location>
        <begin position="332"/>
        <end position="350"/>
    </location>
</feature>
<dbReference type="FunCoup" id="A0A6I9SZD5">
    <property type="interactions" value="2810"/>
</dbReference>
<dbReference type="OrthoDB" id="15270at2759"/>
<dbReference type="Pfam" id="PF06423">
    <property type="entry name" value="GWT1"/>
    <property type="match status" value="1"/>
</dbReference>
<reference evidence="6" key="1">
    <citation type="submission" date="2024-10" db="UniProtKB">
        <authorList>
            <consortium name="RefSeq"/>
        </authorList>
    </citation>
    <scope>NUCLEOTIDE SEQUENCE [LARGE SCALE GENOMIC DNA]</scope>
    <source>
        <strain evidence="6">cv. Zhongzhi No. 13</strain>
    </source>
</reference>
<keyword evidence="3 5" id="KW-1133">Transmembrane helix</keyword>
<evidence type="ECO:0000313" key="7">
    <source>
        <dbReference type="RefSeq" id="XP_011076233.1"/>
    </source>
</evidence>
<feature type="transmembrane region" description="Helical" evidence="5">
    <location>
        <begin position="66"/>
        <end position="86"/>
    </location>
</feature>
<keyword evidence="6" id="KW-1185">Reference proteome</keyword>
<dbReference type="GO" id="GO:0016020">
    <property type="term" value="C:membrane"/>
    <property type="evidence" value="ECO:0007669"/>
    <property type="project" value="UniProtKB-SubCell"/>
</dbReference>
<dbReference type="InterPro" id="IPR009447">
    <property type="entry name" value="PIGW/GWT1"/>
</dbReference>
<dbReference type="Gramene" id="SIN_1013707.t">
    <property type="protein sequence ID" value="SIN_1013707.t"/>
    <property type="gene ID" value="SIN_1013707"/>
</dbReference>
<sequence length="457" mass="51203">MDSFNLNRHLKEQFVSNLTGSSKLEIFFLITNVSILILVRHGISWINSASAKKDDNAAGSGKSMKAYFGSLLVDFLCLAVPYILFVTVLAEWTYQNTFVMLLQLIFLRTFERNRSSFLQEDDLEVVRTNISSYRVSMMLLTCTSILAVDFKIFPRRYAKTEAYGTSLMDLGVGSFVVANSLVSRQARGISNMTLRHTLISTSPLIVLGFARLISTSSVNYQVHVGEYGVHWNFFFTLAAVSILTSIINVHPKYCGILGSFILIGYQALLLSGFNKYLLSEERGTDIFSQNKEGIFSIFGYWGMYLLGVRIGSHLFFRDKLDSITKTKKWTRTRVWALCLLFWSVTLLVDWQVEPISRRMCNLGYVCFTLASNLQVLAILMMSDYVSGCKSSALEDALNQNLLATFLLANILTGLVNLSVDTLSVSSTSALAILFAYAFVLSFAVGLAGFLGIKFKFW</sequence>
<evidence type="ECO:0000256" key="1">
    <source>
        <dbReference type="ARBA" id="ARBA00004141"/>
    </source>
</evidence>
<dbReference type="PANTHER" id="PTHR20661">
    <property type="entry name" value="PHOSPHATIDYLINOSITOL-GLYCAN BIOSYNTHESIS CLASS W PROTEIN"/>
    <property type="match status" value="1"/>
</dbReference>
<dbReference type="GO" id="GO:0006506">
    <property type="term" value="P:GPI anchor biosynthetic process"/>
    <property type="evidence" value="ECO:0007669"/>
    <property type="project" value="InterPro"/>
</dbReference>
<feature type="transmembrane region" description="Helical" evidence="5">
    <location>
        <begin position="194"/>
        <end position="214"/>
    </location>
</feature>
<keyword evidence="4 5" id="KW-0472">Membrane</keyword>
<dbReference type="GO" id="GO:0032216">
    <property type="term" value="F:glucosaminyl-phosphatidylinositol O-acyltransferase activity"/>
    <property type="evidence" value="ECO:0007669"/>
    <property type="project" value="TreeGrafter"/>
</dbReference>
<feature type="transmembrane region" description="Helical" evidence="5">
    <location>
        <begin position="229"/>
        <end position="247"/>
    </location>
</feature>
<dbReference type="GeneID" id="105160518"/>